<dbReference type="Pfam" id="PF07589">
    <property type="entry name" value="PEP-CTERM"/>
    <property type="match status" value="1"/>
</dbReference>
<evidence type="ECO:0000256" key="2">
    <source>
        <dbReference type="SAM" id="SignalP"/>
    </source>
</evidence>
<keyword evidence="5" id="KW-1185">Reference proteome</keyword>
<name>A0A4R1YMF9_9RHOB</name>
<accession>A0A4R1YMF9</accession>
<comment type="caution">
    <text evidence="4">The sequence shown here is derived from an EMBL/GenBank/DDBJ whole genome shotgun (WGS) entry which is preliminary data.</text>
</comment>
<reference evidence="4 5" key="1">
    <citation type="submission" date="2019-03" db="EMBL/GenBank/DDBJ databases">
        <title>Genomic Encyclopedia of Type Strains, Phase IV (KMG-IV): sequencing the most valuable type-strain genomes for metagenomic binning, comparative biology and taxonomic classification.</title>
        <authorList>
            <person name="Goeker M."/>
        </authorList>
    </citation>
    <scope>NUCLEOTIDE SEQUENCE [LARGE SCALE GENOMIC DNA]</scope>
    <source>
        <strain evidence="4 5">DSM 21153</strain>
    </source>
</reference>
<gene>
    <name evidence="4" type="ORF">EV216_1242</name>
</gene>
<dbReference type="EMBL" id="SLVM01000024">
    <property type="protein sequence ID" value="TCM78955.1"/>
    <property type="molecule type" value="Genomic_DNA"/>
</dbReference>
<evidence type="ECO:0000259" key="3">
    <source>
        <dbReference type="Pfam" id="PF07589"/>
    </source>
</evidence>
<dbReference type="InterPro" id="IPR022472">
    <property type="entry name" value="VPLPA-CTERM"/>
</dbReference>
<keyword evidence="1" id="KW-1133">Transmembrane helix</keyword>
<evidence type="ECO:0000256" key="1">
    <source>
        <dbReference type="SAM" id="Phobius"/>
    </source>
</evidence>
<dbReference type="OrthoDB" id="9255684at2"/>
<feature type="domain" description="Ice-binding protein C-terminal" evidence="3">
    <location>
        <begin position="173"/>
        <end position="195"/>
    </location>
</feature>
<dbReference type="NCBIfam" id="TIGR03370">
    <property type="entry name" value="VPLPA-CTERM"/>
    <property type="match status" value="1"/>
</dbReference>
<feature type="signal peptide" evidence="2">
    <location>
        <begin position="1"/>
        <end position="22"/>
    </location>
</feature>
<feature type="transmembrane region" description="Helical" evidence="1">
    <location>
        <begin position="172"/>
        <end position="192"/>
    </location>
</feature>
<dbReference type="RefSeq" id="WP_132696193.1">
    <property type="nucleotide sequence ID" value="NZ_SLVM01000024.1"/>
</dbReference>
<dbReference type="AlphaFoldDB" id="A0A4R1YMF9"/>
<evidence type="ECO:0000313" key="5">
    <source>
        <dbReference type="Proteomes" id="UP000295277"/>
    </source>
</evidence>
<evidence type="ECO:0000313" key="4">
    <source>
        <dbReference type="EMBL" id="TCM78955.1"/>
    </source>
</evidence>
<protein>
    <submittedName>
        <fullName evidence="4">Putative secreted protein</fullName>
    </submittedName>
</protein>
<dbReference type="InterPro" id="IPR013424">
    <property type="entry name" value="Ice-binding_C"/>
</dbReference>
<sequence>MIRTAVLAAAGFLVVCGSVAQAATVSITRTVTGAGGFANDLAFEFTGLAPSDGTGGILTIATGPALTTPQFPGLDITDPGEFFTLLADEEFLGSYTCTISTAATTIPGVTFSSQDDCIFSLSLGLPGGLLDTLLADGKTVVEMLFSELVDDFGDGDTVTATLSYTEASVIEVIPLPATALLLLGGLGLMGAVRRRNRPTKH</sequence>
<keyword evidence="2" id="KW-0732">Signal</keyword>
<organism evidence="4 5">
    <name type="scientific">Rhodovulum steppense</name>
    <dbReference type="NCBI Taxonomy" id="540251"/>
    <lineage>
        <taxon>Bacteria</taxon>
        <taxon>Pseudomonadati</taxon>
        <taxon>Pseudomonadota</taxon>
        <taxon>Alphaproteobacteria</taxon>
        <taxon>Rhodobacterales</taxon>
        <taxon>Paracoccaceae</taxon>
        <taxon>Rhodovulum</taxon>
    </lineage>
</organism>
<keyword evidence="1" id="KW-0812">Transmembrane</keyword>
<dbReference type="Proteomes" id="UP000295277">
    <property type="component" value="Unassembled WGS sequence"/>
</dbReference>
<keyword evidence="1" id="KW-0472">Membrane</keyword>
<feature type="chain" id="PRO_5020900769" evidence="2">
    <location>
        <begin position="23"/>
        <end position="201"/>
    </location>
</feature>
<proteinExistence type="predicted"/>